<dbReference type="GO" id="GO:0046464">
    <property type="term" value="P:acylglycerol catabolic process"/>
    <property type="evidence" value="ECO:0007669"/>
    <property type="project" value="TreeGrafter"/>
</dbReference>
<sequence length="259" mass="28153">MSYADLSQARLYYVLDGPPDAPVLVLSNSLGASADMWAPQIPELARHFRVLRYDTRGHGHSPAPAGDYTFKQLAGDVAELLDHLKVDRAHFCGLSMGGPTGMQFALDYPQRIGRLVLSNTAARIGSVDGWSQRIEAVKRDTLHAMAPALIERWVTAQWRAANPGLAQVLVDMMRRHTDTGYAGNCAALRDGDLREQVGRIAAPTLVIGGAHDASTSAQQGRELAAAIPGARYEELDAGHISNWEQPQAYSRLLVDFLKG</sequence>
<gene>
    <name evidence="2" type="primary">pcaD</name>
    <name evidence="2" type="ORF">C7R54_25965</name>
</gene>
<dbReference type="InterPro" id="IPR050266">
    <property type="entry name" value="AB_hydrolase_sf"/>
</dbReference>
<dbReference type="GO" id="GO:0042952">
    <property type="term" value="P:beta-ketoadipate pathway"/>
    <property type="evidence" value="ECO:0007669"/>
    <property type="project" value="InterPro"/>
</dbReference>
<dbReference type="Gene3D" id="3.40.50.1820">
    <property type="entry name" value="alpha/beta hydrolase"/>
    <property type="match status" value="1"/>
</dbReference>
<feature type="domain" description="AB hydrolase-1" evidence="1">
    <location>
        <begin position="22"/>
        <end position="246"/>
    </location>
</feature>
<dbReference type="PRINTS" id="PR00111">
    <property type="entry name" value="ABHYDROLASE"/>
</dbReference>
<dbReference type="OrthoDB" id="9793083at2"/>
<dbReference type="GO" id="GO:0047372">
    <property type="term" value="F:monoacylglycerol lipase activity"/>
    <property type="evidence" value="ECO:0007669"/>
    <property type="project" value="TreeGrafter"/>
</dbReference>
<dbReference type="Pfam" id="PF00561">
    <property type="entry name" value="Abhydrolase_1"/>
    <property type="match status" value="1"/>
</dbReference>
<dbReference type="InterPro" id="IPR029058">
    <property type="entry name" value="AB_hydrolase_fold"/>
</dbReference>
<dbReference type="GO" id="GO:0016020">
    <property type="term" value="C:membrane"/>
    <property type="evidence" value="ECO:0007669"/>
    <property type="project" value="TreeGrafter"/>
</dbReference>
<dbReference type="PANTHER" id="PTHR43798">
    <property type="entry name" value="MONOACYLGLYCEROL LIPASE"/>
    <property type="match status" value="1"/>
</dbReference>
<evidence type="ECO:0000313" key="2">
    <source>
        <dbReference type="EMBL" id="RXN83724.1"/>
    </source>
</evidence>
<dbReference type="InterPro" id="IPR026968">
    <property type="entry name" value="PcaD/CatD"/>
</dbReference>
<accession>A0A4Q1HD63</accession>
<organism evidence="2 3">
    <name type="scientific">Achromobacter aloeverae</name>
    <dbReference type="NCBI Taxonomy" id="1750518"/>
    <lineage>
        <taxon>Bacteria</taxon>
        <taxon>Pseudomonadati</taxon>
        <taxon>Pseudomonadota</taxon>
        <taxon>Betaproteobacteria</taxon>
        <taxon>Burkholderiales</taxon>
        <taxon>Alcaligenaceae</taxon>
        <taxon>Achromobacter</taxon>
    </lineage>
</organism>
<reference evidence="2 3" key="1">
    <citation type="journal article" date="2017" name="Int. J. Syst. Evol. Microbiol.">
        <title>Achromobacter aloeverae sp. nov., isolated from the root of Aloe vera (L.) Burm.f.</title>
        <authorList>
            <person name="Kuncharoen N."/>
            <person name="Muramatsu Y."/>
            <person name="Shibata C."/>
            <person name="Kamakura Y."/>
            <person name="Nakagawa Y."/>
            <person name="Tanasupawat S."/>
        </authorList>
    </citation>
    <scope>NUCLEOTIDE SEQUENCE [LARGE SCALE GENOMIC DNA]</scope>
    <source>
        <strain evidence="2 3">AVA-1</strain>
    </source>
</reference>
<proteinExistence type="predicted"/>
<comment type="caution">
    <text evidence="2">The sequence shown here is derived from an EMBL/GenBank/DDBJ whole genome shotgun (WGS) entry which is preliminary data.</text>
</comment>
<dbReference type="EMBL" id="PYAL01000009">
    <property type="protein sequence ID" value="RXN83724.1"/>
    <property type="molecule type" value="Genomic_DNA"/>
</dbReference>
<evidence type="ECO:0000259" key="1">
    <source>
        <dbReference type="Pfam" id="PF00561"/>
    </source>
</evidence>
<dbReference type="Proteomes" id="UP000290849">
    <property type="component" value="Unassembled WGS sequence"/>
</dbReference>
<dbReference type="InterPro" id="IPR000073">
    <property type="entry name" value="AB_hydrolase_1"/>
</dbReference>
<dbReference type="RefSeq" id="WP_129153837.1">
    <property type="nucleotide sequence ID" value="NZ_JBHSDO010000015.1"/>
</dbReference>
<keyword evidence="3" id="KW-1185">Reference proteome</keyword>
<dbReference type="NCBIfam" id="TIGR02427">
    <property type="entry name" value="protocat_pcaD"/>
    <property type="match status" value="1"/>
</dbReference>
<dbReference type="AlphaFoldDB" id="A0A4Q1HD63"/>
<dbReference type="GO" id="GO:0047570">
    <property type="term" value="F:3-oxoadipate enol-lactonase activity"/>
    <property type="evidence" value="ECO:0007669"/>
    <property type="project" value="InterPro"/>
</dbReference>
<evidence type="ECO:0000313" key="3">
    <source>
        <dbReference type="Proteomes" id="UP000290849"/>
    </source>
</evidence>
<dbReference type="PANTHER" id="PTHR43798:SF33">
    <property type="entry name" value="HYDROLASE, PUTATIVE (AFU_ORTHOLOGUE AFUA_2G14860)-RELATED"/>
    <property type="match status" value="1"/>
</dbReference>
<protein>
    <submittedName>
        <fullName evidence="2">3-oxoadipate enol-lactonase</fullName>
    </submittedName>
</protein>
<dbReference type="SUPFAM" id="SSF53474">
    <property type="entry name" value="alpha/beta-Hydrolases"/>
    <property type="match status" value="1"/>
</dbReference>
<name>A0A4Q1HD63_9BURK</name>